<evidence type="ECO:0000313" key="1">
    <source>
        <dbReference type="EMBL" id="TZG25889.1"/>
    </source>
</evidence>
<dbReference type="RefSeq" id="WP_149522695.1">
    <property type="nucleotide sequence ID" value="NZ_VTOU01000003.1"/>
</dbReference>
<reference evidence="1 2" key="1">
    <citation type="submission" date="2019-08" db="EMBL/GenBank/DDBJ databases">
        <authorList>
            <person name="Wang G."/>
            <person name="Xu Z."/>
        </authorList>
    </citation>
    <scope>NUCLEOTIDE SEQUENCE [LARGE SCALE GENOMIC DNA]</scope>
    <source>
        <strain evidence="1 2">ZX</strain>
    </source>
</reference>
<gene>
    <name evidence="1" type="ORF">FYJ91_12990</name>
</gene>
<evidence type="ECO:0000313" key="2">
    <source>
        <dbReference type="Proteomes" id="UP000322077"/>
    </source>
</evidence>
<protein>
    <submittedName>
        <fullName evidence="1">Uncharacterized protein</fullName>
    </submittedName>
</protein>
<accession>A0A5D9C2K3</accession>
<dbReference type="AlphaFoldDB" id="A0A5D9C2K3"/>
<dbReference type="EMBL" id="VTOU01000003">
    <property type="protein sequence ID" value="TZG25889.1"/>
    <property type="molecule type" value="Genomic_DNA"/>
</dbReference>
<name>A0A5D9C2K3_9SPHN</name>
<keyword evidence="2" id="KW-1185">Reference proteome</keyword>
<organism evidence="1 2">
    <name type="scientific">Sphingomonas montanisoli</name>
    <dbReference type="NCBI Taxonomy" id="2606412"/>
    <lineage>
        <taxon>Bacteria</taxon>
        <taxon>Pseudomonadati</taxon>
        <taxon>Pseudomonadota</taxon>
        <taxon>Alphaproteobacteria</taxon>
        <taxon>Sphingomonadales</taxon>
        <taxon>Sphingomonadaceae</taxon>
        <taxon>Sphingomonas</taxon>
    </lineage>
</organism>
<proteinExistence type="predicted"/>
<sequence length="149" mass="15563">MSVLHAPSDTAKLTAAMEVCAPHLRPILAAVRDHRAGMLFVPPGRRAFQLPAGRPAIVMIGDDMDVSKGPDGFHGPSIRRAIKACRAFAVVACEPLAAAYGGVAGVAATGGNAMLVETRPEHEMHWIKLILELAPGKPLLVCTVKGGNA</sequence>
<comment type="caution">
    <text evidence="1">The sequence shown here is derived from an EMBL/GenBank/DDBJ whole genome shotgun (WGS) entry which is preliminary data.</text>
</comment>
<dbReference type="Proteomes" id="UP000322077">
    <property type="component" value="Unassembled WGS sequence"/>
</dbReference>